<dbReference type="GO" id="GO:0008311">
    <property type="term" value="F:double-stranded DNA 3'-5' DNA exonuclease activity"/>
    <property type="evidence" value="ECO:0007669"/>
    <property type="project" value="TreeGrafter"/>
</dbReference>
<dbReference type="GO" id="GO:0008270">
    <property type="term" value="F:zinc ion binding"/>
    <property type="evidence" value="ECO:0007669"/>
    <property type="project" value="UniProtKB-KW"/>
</dbReference>
<keyword evidence="7 10" id="KW-0460">Magnesium</keyword>
<evidence type="ECO:0000256" key="6">
    <source>
        <dbReference type="ARBA" id="ARBA00022833"/>
    </source>
</evidence>
<evidence type="ECO:0000256" key="3">
    <source>
        <dbReference type="ARBA" id="ARBA00022723"/>
    </source>
</evidence>
<keyword evidence="3 10" id="KW-0479">Metal-binding</keyword>
<keyword evidence="16" id="KW-1185">Reference proteome</keyword>
<evidence type="ECO:0000259" key="14">
    <source>
        <dbReference type="PROSITE" id="PS51999"/>
    </source>
</evidence>
<keyword evidence="10" id="KW-0464">Manganese</keyword>
<dbReference type="InterPro" id="IPR005135">
    <property type="entry name" value="Endo/exonuclease/phosphatase"/>
</dbReference>
<dbReference type="InterPro" id="IPR004808">
    <property type="entry name" value="AP_endonuc_1"/>
</dbReference>
<feature type="active site" description="Proton acceptor" evidence="9">
    <location>
        <position position="301"/>
    </location>
</feature>
<evidence type="ECO:0000256" key="5">
    <source>
        <dbReference type="ARBA" id="ARBA00022801"/>
    </source>
</evidence>
<feature type="binding site" evidence="10">
    <location>
        <position position="300"/>
    </location>
    <ligand>
        <name>Mg(2+)</name>
        <dbReference type="ChEBI" id="CHEBI:18420"/>
        <label>1</label>
    </ligand>
</feature>
<evidence type="ECO:0000256" key="13">
    <source>
        <dbReference type="SAM" id="MobiDB-lite"/>
    </source>
</evidence>
<evidence type="ECO:0000313" key="16">
    <source>
        <dbReference type="Proteomes" id="UP000054270"/>
    </source>
</evidence>
<dbReference type="PANTHER" id="PTHR22748">
    <property type="entry name" value="AP ENDONUCLEASE"/>
    <property type="match status" value="1"/>
</dbReference>
<reference evidence="16" key="1">
    <citation type="submission" date="2014-04" db="EMBL/GenBank/DDBJ databases">
        <title>Evolutionary Origins and Diversification of the Mycorrhizal Mutualists.</title>
        <authorList>
            <consortium name="DOE Joint Genome Institute"/>
            <consortium name="Mycorrhizal Genomics Consortium"/>
            <person name="Kohler A."/>
            <person name="Kuo A."/>
            <person name="Nagy L.G."/>
            <person name="Floudas D."/>
            <person name="Copeland A."/>
            <person name="Barry K.W."/>
            <person name="Cichocki N."/>
            <person name="Veneault-Fourrey C."/>
            <person name="LaButti K."/>
            <person name="Lindquist E.A."/>
            <person name="Lipzen A."/>
            <person name="Lundell T."/>
            <person name="Morin E."/>
            <person name="Murat C."/>
            <person name="Riley R."/>
            <person name="Ohm R."/>
            <person name="Sun H."/>
            <person name="Tunlid A."/>
            <person name="Henrissat B."/>
            <person name="Grigoriev I.V."/>
            <person name="Hibbett D.S."/>
            <person name="Martin F."/>
        </authorList>
    </citation>
    <scope>NUCLEOTIDE SEQUENCE [LARGE SCALE GENOMIC DNA]</scope>
    <source>
        <strain evidence="16">FD-334 SS-4</strain>
    </source>
</reference>
<dbReference type="PROSITE" id="PS51999">
    <property type="entry name" value="ZF_GRF"/>
    <property type="match status" value="1"/>
</dbReference>
<dbReference type="Proteomes" id="UP000054270">
    <property type="component" value="Unassembled WGS sequence"/>
</dbReference>
<evidence type="ECO:0000256" key="11">
    <source>
        <dbReference type="PIRSR" id="PIRSR604808-3"/>
    </source>
</evidence>
<sequence>MRVLTWNINGVRTLPQYHPWTTLKTFDDILNHLDADIVCFQEMKSSRQILPKQVALPPSFNSFFSFPLRKTGYSGAAVYTRKSAVVPLKAEEGLSGLLQPRPPFSHSECIGIYPSQKHDIEMDYKDLDSEGRALVIDFGLFVLINVYCPNDGTGSEEREIFKVEYHQLLETRVRALITAGREVVVVGDLNACAAIEDHCEGRIMVEQGLAAGLEGEDGFWGRDSRRWLRDWLCKDDGTGTLVDIVRRFWPDRQGMYTCWNTKISARDTNYGTRIDFVLITPGLVPWVKAADILPSLKGSDHCPVYIDLHDEITGADGTITRLSDVLGARSVAGEPAEPPRLAAKYWDEFKQKLLSTFFGKKSEDRKSGSPLSVSRSPALGTAENPESLENSEQSTISPVPDDLLIQSPSASGLAPVDQPPATAKRRLVPNDTKSSTKKARVTEPRKAPMKQNGKLKAGGQATLAGFFAQPKATGSKASSSKAHAKSASSPPAQEPSETDEGADYQFALQLSQAEDNVLPLSSQGSSGGESKQKWTSLLAPTKAPNCTAHNEPAREFTVGKPGPNKGKRFFVCARPVGPGYDKGRAERLRQHVDPQYKCNFFMWASDARREMAKEKEPA</sequence>
<feature type="site" description="Interaction with DNA substrate" evidence="11">
    <location>
        <position position="301"/>
    </location>
</feature>
<keyword evidence="6" id="KW-0862">Zinc</keyword>
<feature type="active site" description="Proton donor/acceptor" evidence="9">
    <location>
        <position position="188"/>
    </location>
</feature>
<evidence type="ECO:0000256" key="7">
    <source>
        <dbReference type="ARBA" id="ARBA00022842"/>
    </source>
</evidence>
<feature type="compositionally biased region" description="Polar residues" evidence="13">
    <location>
        <begin position="387"/>
        <end position="397"/>
    </location>
</feature>
<dbReference type="Pfam" id="PF03372">
    <property type="entry name" value="Exo_endo_phos"/>
    <property type="match status" value="1"/>
</dbReference>
<dbReference type="GO" id="GO:0008081">
    <property type="term" value="F:phosphoric diester hydrolase activity"/>
    <property type="evidence" value="ECO:0007669"/>
    <property type="project" value="TreeGrafter"/>
</dbReference>
<feature type="compositionally biased region" description="Low complexity" evidence="13">
    <location>
        <begin position="470"/>
        <end position="495"/>
    </location>
</feature>
<evidence type="ECO:0000256" key="12">
    <source>
        <dbReference type="PROSITE-ProRule" id="PRU01343"/>
    </source>
</evidence>
<feature type="domain" description="GRF-type" evidence="14">
    <location>
        <begin position="546"/>
        <end position="607"/>
    </location>
</feature>
<dbReference type="CDD" id="cd09088">
    <property type="entry name" value="Ape2-like_AP-endo"/>
    <property type="match status" value="1"/>
</dbReference>
<feature type="site" description="Important for catalytic activity" evidence="11">
    <location>
        <position position="275"/>
    </location>
</feature>
<evidence type="ECO:0000256" key="8">
    <source>
        <dbReference type="ARBA" id="ARBA00023242"/>
    </source>
</evidence>
<keyword evidence="5" id="KW-0378">Hydrolase</keyword>
<dbReference type="STRING" id="945553.A0A0D2P0H3"/>
<accession>A0A0D2P0H3</accession>
<comment type="cofactor">
    <cofactor evidence="10">
        <name>Mg(2+)</name>
        <dbReference type="ChEBI" id="CHEBI:18420"/>
    </cofactor>
    <cofactor evidence="10">
        <name>Mn(2+)</name>
        <dbReference type="ChEBI" id="CHEBI:29035"/>
    </cofactor>
    <text evidence="10">Probably binds two magnesium or manganese ions per subunit.</text>
</comment>
<feature type="binding site" evidence="10">
    <location>
        <position position="188"/>
    </location>
    <ligand>
        <name>Mg(2+)</name>
        <dbReference type="ChEBI" id="CHEBI:18420"/>
        <label>1</label>
    </ligand>
</feature>
<dbReference type="AlphaFoldDB" id="A0A0D2P0H3"/>
<dbReference type="GO" id="GO:0006284">
    <property type="term" value="P:base-excision repair"/>
    <property type="evidence" value="ECO:0007669"/>
    <property type="project" value="TreeGrafter"/>
</dbReference>
<comment type="similarity">
    <text evidence="1">Belongs to the DNA repair enzymes AP/ExoA family.</text>
</comment>
<protein>
    <recommendedName>
        <fullName evidence="2">DNA-(apurinic or apyrimidinic site) endonuclease 2</fullName>
    </recommendedName>
</protein>
<feature type="region of interest" description="Disordered" evidence="13">
    <location>
        <begin position="542"/>
        <end position="561"/>
    </location>
</feature>
<keyword evidence="8" id="KW-0539">Nucleus</keyword>
<name>A0A0D2P0H3_HYPSF</name>
<dbReference type="InterPro" id="IPR010666">
    <property type="entry name" value="Znf_GRF"/>
</dbReference>
<dbReference type="GO" id="GO:0005634">
    <property type="term" value="C:nucleus"/>
    <property type="evidence" value="ECO:0007669"/>
    <property type="project" value="TreeGrafter"/>
</dbReference>
<dbReference type="PANTHER" id="PTHR22748:SF4">
    <property type="entry name" value="DNA-(APURINIC OR APYRIMIDINIC SITE) ENDONUCLEASE 2"/>
    <property type="match status" value="1"/>
</dbReference>
<organism evidence="15 16">
    <name type="scientific">Hypholoma sublateritium (strain FD-334 SS-4)</name>
    <dbReference type="NCBI Taxonomy" id="945553"/>
    <lineage>
        <taxon>Eukaryota</taxon>
        <taxon>Fungi</taxon>
        <taxon>Dikarya</taxon>
        <taxon>Basidiomycota</taxon>
        <taxon>Agaricomycotina</taxon>
        <taxon>Agaricomycetes</taxon>
        <taxon>Agaricomycetidae</taxon>
        <taxon>Agaricales</taxon>
        <taxon>Agaricineae</taxon>
        <taxon>Strophariaceae</taxon>
        <taxon>Hypholoma</taxon>
    </lineage>
</organism>
<feature type="binding site" evidence="10">
    <location>
        <position position="7"/>
    </location>
    <ligand>
        <name>Mg(2+)</name>
        <dbReference type="ChEBI" id="CHEBI:18420"/>
        <label>1</label>
    </ligand>
</feature>
<proteinExistence type="inferred from homology"/>
<gene>
    <name evidence="15" type="ORF">HYPSUDRAFT_150730</name>
</gene>
<evidence type="ECO:0000256" key="10">
    <source>
        <dbReference type="PIRSR" id="PIRSR604808-2"/>
    </source>
</evidence>
<feature type="binding site" evidence="10">
    <location>
        <position position="42"/>
    </location>
    <ligand>
        <name>Mg(2+)</name>
        <dbReference type="ChEBI" id="CHEBI:18420"/>
        <label>1</label>
    </ligand>
</feature>
<evidence type="ECO:0000256" key="2">
    <source>
        <dbReference type="ARBA" id="ARBA00013541"/>
    </source>
</evidence>
<dbReference type="OrthoDB" id="391817at2759"/>
<dbReference type="OMA" id="SFWICPR"/>
<dbReference type="GO" id="GO:0003906">
    <property type="term" value="F:DNA-(apurinic or apyrimidinic site) endonuclease activity"/>
    <property type="evidence" value="ECO:0007669"/>
    <property type="project" value="TreeGrafter"/>
</dbReference>
<dbReference type="InterPro" id="IPR036691">
    <property type="entry name" value="Endo/exonu/phosph_ase_sf"/>
</dbReference>
<feature type="region of interest" description="Disordered" evidence="13">
    <location>
        <begin position="361"/>
        <end position="457"/>
    </location>
</feature>
<evidence type="ECO:0000313" key="15">
    <source>
        <dbReference type="EMBL" id="KJA14160.1"/>
    </source>
</evidence>
<feature type="site" description="Transition state stabilizer" evidence="11">
    <location>
        <position position="190"/>
    </location>
</feature>
<dbReference type="SUPFAM" id="SSF56219">
    <property type="entry name" value="DNase I-like"/>
    <property type="match status" value="1"/>
</dbReference>
<evidence type="ECO:0000256" key="1">
    <source>
        <dbReference type="ARBA" id="ARBA00007092"/>
    </source>
</evidence>
<dbReference type="EMBL" id="KN817692">
    <property type="protein sequence ID" value="KJA14160.1"/>
    <property type="molecule type" value="Genomic_DNA"/>
</dbReference>
<keyword evidence="4 12" id="KW-0863">Zinc-finger</keyword>
<evidence type="ECO:0000256" key="4">
    <source>
        <dbReference type="ARBA" id="ARBA00022771"/>
    </source>
</evidence>
<feature type="binding site" evidence="10">
    <location>
        <position position="301"/>
    </location>
    <ligand>
        <name>Mg(2+)</name>
        <dbReference type="ChEBI" id="CHEBI:18420"/>
        <label>1</label>
    </ligand>
</feature>
<dbReference type="PROSITE" id="PS51435">
    <property type="entry name" value="AP_NUCLEASE_F1_4"/>
    <property type="match status" value="1"/>
</dbReference>
<dbReference type="Gene3D" id="3.60.10.10">
    <property type="entry name" value="Endonuclease/exonuclease/phosphatase"/>
    <property type="match status" value="1"/>
</dbReference>
<feature type="active site" evidence="9">
    <location>
        <position position="147"/>
    </location>
</feature>
<feature type="binding site" evidence="10">
    <location>
        <position position="190"/>
    </location>
    <ligand>
        <name>Mg(2+)</name>
        <dbReference type="ChEBI" id="CHEBI:18420"/>
        <label>1</label>
    </ligand>
</feature>
<evidence type="ECO:0000256" key="9">
    <source>
        <dbReference type="PIRSR" id="PIRSR604808-1"/>
    </source>
</evidence>
<feature type="region of interest" description="Disordered" evidence="13">
    <location>
        <begin position="470"/>
        <end position="500"/>
    </location>
</feature>